<dbReference type="PRINTS" id="PR01224">
    <property type="entry name" value="DELTATUBULIN"/>
</dbReference>
<accession>A0A212DAI9</accession>
<comment type="caution">
    <text evidence="5">The sequence shown here is derived from an EMBL/GenBank/DDBJ whole genome shotgun (WGS) entry which is preliminary data.</text>
</comment>
<evidence type="ECO:0000256" key="1">
    <source>
        <dbReference type="ARBA" id="ARBA00004496"/>
    </source>
</evidence>
<dbReference type="InterPro" id="IPR036525">
    <property type="entry name" value="Tubulin/FtsZ_GTPase_sf"/>
</dbReference>
<comment type="subcellular location">
    <subcellularLocation>
        <location evidence="1">Cytoplasm</location>
    </subcellularLocation>
</comment>
<evidence type="ECO:0000313" key="6">
    <source>
        <dbReference type="Proteomes" id="UP000242450"/>
    </source>
</evidence>
<evidence type="ECO:0000313" key="5">
    <source>
        <dbReference type="EMBL" id="OWK15269.1"/>
    </source>
</evidence>
<dbReference type="GO" id="GO:0005525">
    <property type="term" value="F:GTP binding"/>
    <property type="evidence" value="ECO:0007669"/>
    <property type="project" value="UniProtKB-KW"/>
</dbReference>
<keyword evidence="2" id="KW-0963">Cytoplasm</keyword>
<dbReference type="GO" id="GO:0005200">
    <property type="term" value="F:structural constituent of cytoskeleton"/>
    <property type="evidence" value="ECO:0007669"/>
    <property type="project" value="InterPro"/>
</dbReference>
<reference evidence="5 6" key="1">
    <citation type="journal article" date="2018" name="Mol. Genet. Genomics">
        <title>The red deer Cervus elaphus genome CerEla1.0: sequencing, annotating, genes, and chromosomes.</title>
        <authorList>
            <person name="Bana N.A."/>
            <person name="Nyiri A."/>
            <person name="Nagy J."/>
            <person name="Frank K."/>
            <person name="Nagy T."/>
            <person name="Steger V."/>
            <person name="Schiller M."/>
            <person name="Lakatos P."/>
            <person name="Sugar L."/>
            <person name="Horn P."/>
            <person name="Barta E."/>
            <person name="Orosz L."/>
        </authorList>
    </citation>
    <scope>NUCLEOTIDE SEQUENCE [LARGE SCALE GENOMIC DNA]</scope>
    <source>
        <strain evidence="5">Hungarian</strain>
    </source>
</reference>
<dbReference type="SUPFAM" id="SSF55307">
    <property type="entry name" value="Tubulin C-terminal domain-like"/>
    <property type="match status" value="1"/>
</dbReference>
<dbReference type="Gene3D" id="3.40.50.1440">
    <property type="entry name" value="Tubulin/FtsZ, GTPase domain"/>
    <property type="match status" value="1"/>
</dbReference>
<dbReference type="OrthoDB" id="10250004at2759"/>
<name>A0A212DAI9_CEREH</name>
<organism evidence="5 6">
    <name type="scientific">Cervus elaphus hippelaphus</name>
    <name type="common">European red deer</name>
    <dbReference type="NCBI Taxonomy" id="46360"/>
    <lineage>
        <taxon>Eukaryota</taxon>
        <taxon>Metazoa</taxon>
        <taxon>Chordata</taxon>
        <taxon>Craniata</taxon>
        <taxon>Vertebrata</taxon>
        <taxon>Euteleostomi</taxon>
        <taxon>Mammalia</taxon>
        <taxon>Eutheria</taxon>
        <taxon>Laurasiatheria</taxon>
        <taxon>Artiodactyla</taxon>
        <taxon>Ruminantia</taxon>
        <taxon>Pecora</taxon>
        <taxon>Cervidae</taxon>
        <taxon>Cervinae</taxon>
        <taxon>Cervus</taxon>
    </lineage>
</organism>
<evidence type="ECO:0000256" key="4">
    <source>
        <dbReference type="ARBA" id="ARBA00023134"/>
    </source>
</evidence>
<dbReference type="AlphaFoldDB" id="A0A212DAI9"/>
<evidence type="ECO:0000256" key="3">
    <source>
        <dbReference type="ARBA" id="ARBA00022741"/>
    </source>
</evidence>
<proteinExistence type="predicted"/>
<keyword evidence="3" id="KW-0547">Nucleotide-binding</keyword>
<dbReference type="EMBL" id="MKHE01000005">
    <property type="protein sequence ID" value="OWK15269.1"/>
    <property type="molecule type" value="Genomic_DNA"/>
</dbReference>
<dbReference type="GO" id="GO:0005874">
    <property type="term" value="C:microtubule"/>
    <property type="evidence" value="ECO:0007669"/>
    <property type="project" value="InterPro"/>
</dbReference>
<gene>
    <name evidence="5" type="ORF">Celaphus_00000644</name>
</gene>
<keyword evidence="6" id="KW-1185">Reference proteome</keyword>
<dbReference type="Proteomes" id="UP000242450">
    <property type="component" value="Chromosome 5"/>
</dbReference>
<dbReference type="InterPro" id="IPR008280">
    <property type="entry name" value="Tub_FtsZ_C"/>
</dbReference>
<sequence length="98" mass="11283">MVVYEPAEITWNLRIEFRFFFFAGDLMENLVPHPEFKMLGVRNIPQMSENSLAYSTFTWAGLLKHLRQMLVSNAKMEEGPVFLAIPVIKEHSVPQGSL</sequence>
<dbReference type="InterPro" id="IPR002967">
    <property type="entry name" value="Delta_tubulin"/>
</dbReference>
<keyword evidence="4" id="KW-0342">GTP-binding</keyword>
<evidence type="ECO:0000256" key="2">
    <source>
        <dbReference type="ARBA" id="ARBA00022490"/>
    </source>
</evidence>
<dbReference type="GO" id="GO:0007017">
    <property type="term" value="P:microtubule-based process"/>
    <property type="evidence" value="ECO:0007669"/>
    <property type="project" value="InterPro"/>
</dbReference>
<protein>
    <submittedName>
        <fullName evidence="5">TUBD1</fullName>
    </submittedName>
</protein>
<dbReference type="GO" id="GO:0005737">
    <property type="term" value="C:cytoplasm"/>
    <property type="evidence" value="ECO:0007669"/>
    <property type="project" value="UniProtKB-SubCell"/>
</dbReference>